<feature type="domain" description="V-type proton ATPase subunit S1 luminal" evidence="7">
    <location>
        <begin position="71"/>
        <end position="147"/>
    </location>
</feature>
<evidence type="ECO:0000313" key="9">
    <source>
        <dbReference type="Ensembl" id="ENSDCDP00010034780.1"/>
    </source>
</evidence>
<evidence type="ECO:0000256" key="6">
    <source>
        <dbReference type="SAM" id="Phobius"/>
    </source>
</evidence>
<sequence length="235" mass="26677">YTLHKQYKNQPHGWHLHVQPRTKRKLLQSSSSGPYSPLAMAYNRKTCILFRAKRLAIRCRNETFLGLTDRVFGSTLRQLYNSMSNTFYESVGQNWFTLGSVHIHYNWTHNALATSSYHCQHVSSLQKYDTLLVPSSLTDTMSFKKIQAFNVQSNKFASASDCATFFTPAIVMGLVTSLILLLVLAYAMHMVVHLKRTDFLRGAQDCQQPLSGCLIRTPGVRKMCRPPGMHFQGGP</sequence>
<feature type="transmembrane region" description="Helical" evidence="6">
    <location>
        <begin position="165"/>
        <end position="187"/>
    </location>
</feature>
<evidence type="ECO:0000256" key="4">
    <source>
        <dbReference type="ARBA" id="ARBA00022989"/>
    </source>
</evidence>
<keyword evidence="3 6" id="KW-0812">Transmembrane</keyword>
<dbReference type="GO" id="GO:0033176">
    <property type="term" value="C:proton-transporting V-type ATPase complex"/>
    <property type="evidence" value="ECO:0007669"/>
    <property type="project" value="TreeGrafter"/>
</dbReference>
<proteinExistence type="inferred from homology"/>
<evidence type="ECO:0000256" key="2">
    <source>
        <dbReference type="ARBA" id="ARBA00009037"/>
    </source>
</evidence>
<reference evidence="9" key="2">
    <citation type="submission" date="2025-08" db="UniProtKB">
        <authorList>
            <consortium name="Ensembl"/>
        </authorList>
    </citation>
    <scope>IDENTIFICATION</scope>
</reference>
<evidence type="ECO:0000259" key="8">
    <source>
        <dbReference type="Pfam" id="PF20520"/>
    </source>
</evidence>
<protein>
    <submittedName>
        <fullName evidence="9">ATPase H+ transporting accessory protein 1 like b</fullName>
    </submittedName>
</protein>
<keyword evidence="4 6" id="KW-1133">Transmembrane helix</keyword>
<name>A0AAY4CNI0_9TELE</name>
<dbReference type="GeneTree" id="ENSGT00940000158156"/>
<evidence type="ECO:0000256" key="5">
    <source>
        <dbReference type="ARBA" id="ARBA00023136"/>
    </source>
</evidence>
<evidence type="ECO:0000256" key="3">
    <source>
        <dbReference type="ARBA" id="ARBA00022692"/>
    </source>
</evidence>
<keyword evidence="5 6" id="KW-0472">Membrane</keyword>
<dbReference type="Pfam" id="PF20520">
    <property type="entry name" value="Ac45-VOA1_TM"/>
    <property type="match status" value="1"/>
</dbReference>
<feature type="domain" description="V-type proton ATPase subunit S1/VOA1 transmembrane" evidence="8">
    <location>
        <begin position="164"/>
        <end position="197"/>
    </location>
</feature>
<dbReference type="Ensembl" id="ENSDCDT00010043390.1">
    <property type="protein sequence ID" value="ENSDCDP00010034780.1"/>
    <property type="gene ID" value="ENSDCDG00010022431.1"/>
</dbReference>
<dbReference type="Proteomes" id="UP000694580">
    <property type="component" value="Chromosome 10"/>
</dbReference>
<dbReference type="InterPro" id="IPR046756">
    <property type="entry name" value="VAS1/VOA1_TM"/>
</dbReference>
<dbReference type="GO" id="GO:0030641">
    <property type="term" value="P:regulation of cellular pH"/>
    <property type="evidence" value="ECO:0007669"/>
    <property type="project" value="TreeGrafter"/>
</dbReference>
<comment type="similarity">
    <text evidence="2">Belongs to the vacuolar ATPase subunit S1 family.</text>
</comment>
<dbReference type="Gene3D" id="2.40.160.110">
    <property type="match status" value="1"/>
</dbReference>
<dbReference type="InterPro" id="IPR046755">
    <property type="entry name" value="VAS1_LD"/>
</dbReference>
<evidence type="ECO:0000259" key="7">
    <source>
        <dbReference type="Pfam" id="PF05827"/>
    </source>
</evidence>
<accession>A0AAY4CNI0</accession>
<dbReference type="PANTHER" id="PTHR12471:SF3">
    <property type="entry name" value="ATPASE, H+ TRANSPORTING, LYSOSOMAL ACCESSORY PROTEIN 1-LIKE"/>
    <property type="match status" value="1"/>
</dbReference>
<dbReference type="AlphaFoldDB" id="A0AAY4CNI0"/>
<dbReference type="Pfam" id="PF05827">
    <property type="entry name" value="VAS1_LD"/>
    <property type="match status" value="1"/>
</dbReference>
<keyword evidence="10" id="KW-1185">Reference proteome</keyword>
<dbReference type="GO" id="GO:0001671">
    <property type="term" value="F:ATPase activator activity"/>
    <property type="evidence" value="ECO:0007669"/>
    <property type="project" value="TreeGrafter"/>
</dbReference>
<reference evidence="9 10" key="1">
    <citation type="submission" date="2020-06" db="EMBL/GenBank/DDBJ databases">
        <authorList>
            <consortium name="Wellcome Sanger Institute Data Sharing"/>
        </authorList>
    </citation>
    <scope>NUCLEOTIDE SEQUENCE [LARGE SCALE GENOMIC DNA]</scope>
</reference>
<evidence type="ECO:0000256" key="1">
    <source>
        <dbReference type="ARBA" id="ARBA00004167"/>
    </source>
</evidence>
<reference evidence="9" key="3">
    <citation type="submission" date="2025-09" db="UniProtKB">
        <authorList>
            <consortium name="Ensembl"/>
        </authorList>
    </citation>
    <scope>IDENTIFICATION</scope>
</reference>
<evidence type="ECO:0000313" key="10">
    <source>
        <dbReference type="Proteomes" id="UP000694580"/>
    </source>
</evidence>
<dbReference type="InterPro" id="IPR008388">
    <property type="entry name" value="Ac45_acc_su"/>
</dbReference>
<dbReference type="PANTHER" id="PTHR12471">
    <property type="entry name" value="VACUOLAR ATP SYNTHASE SUBUNIT S1"/>
    <property type="match status" value="1"/>
</dbReference>
<organism evidence="9 10">
    <name type="scientific">Denticeps clupeoides</name>
    <name type="common">denticle herring</name>
    <dbReference type="NCBI Taxonomy" id="299321"/>
    <lineage>
        <taxon>Eukaryota</taxon>
        <taxon>Metazoa</taxon>
        <taxon>Chordata</taxon>
        <taxon>Craniata</taxon>
        <taxon>Vertebrata</taxon>
        <taxon>Euteleostomi</taxon>
        <taxon>Actinopterygii</taxon>
        <taxon>Neopterygii</taxon>
        <taxon>Teleostei</taxon>
        <taxon>Clupei</taxon>
        <taxon>Clupeiformes</taxon>
        <taxon>Denticipitoidei</taxon>
        <taxon>Denticipitidae</taxon>
        <taxon>Denticeps</taxon>
    </lineage>
</organism>
<comment type="subcellular location">
    <subcellularLocation>
        <location evidence="1">Membrane</location>
        <topology evidence="1">Single-pass membrane protein</topology>
    </subcellularLocation>
</comment>